<keyword evidence="2" id="KW-1185">Reference proteome</keyword>
<name>A0ACB7STP1_HYAAI</name>
<proteinExistence type="predicted"/>
<sequence length="158" mass="17555">MRNESRRERIRRAAATRKEKGFNNKMPPKTTTQEPGGGGCLTRSSEVAGDAGNPRGKPLMELPTKTFSSSSGSRRPLRSHSWGPERPSPSQRGPALLARQDTTRRKERDALGVLRRMPRFLGPQACYSISIMLGVAHEDVKRLGKHLVRHTSRAESQS</sequence>
<organism evidence="1 2">
    <name type="scientific">Hyalomma asiaticum</name>
    <name type="common">Tick</name>
    <dbReference type="NCBI Taxonomy" id="266040"/>
    <lineage>
        <taxon>Eukaryota</taxon>
        <taxon>Metazoa</taxon>
        <taxon>Ecdysozoa</taxon>
        <taxon>Arthropoda</taxon>
        <taxon>Chelicerata</taxon>
        <taxon>Arachnida</taxon>
        <taxon>Acari</taxon>
        <taxon>Parasitiformes</taxon>
        <taxon>Ixodida</taxon>
        <taxon>Ixodoidea</taxon>
        <taxon>Ixodidae</taxon>
        <taxon>Hyalomminae</taxon>
        <taxon>Hyalomma</taxon>
    </lineage>
</organism>
<reference evidence="1" key="1">
    <citation type="submission" date="2020-05" db="EMBL/GenBank/DDBJ databases">
        <title>Large-scale comparative analyses of tick genomes elucidate their genetic diversity and vector capacities.</title>
        <authorList>
            <person name="Jia N."/>
            <person name="Wang J."/>
            <person name="Shi W."/>
            <person name="Du L."/>
            <person name="Sun Y."/>
            <person name="Zhan W."/>
            <person name="Jiang J."/>
            <person name="Wang Q."/>
            <person name="Zhang B."/>
            <person name="Ji P."/>
            <person name="Sakyi L.B."/>
            <person name="Cui X."/>
            <person name="Yuan T."/>
            <person name="Jiang B."/>
            <person name="Yang W."/>
            <person name="Lam T.T.-Y."/>
            <person name="Chang Q."/>
            <person name="Ding S."/>
            <person name="Wang X."/>
            <person name="Zhu J."/>
            <person name="Ruan X."/>
            <person name="Zhao L."/>
            <person name="Wei J."/>
            <person name="Que T."/>
            <person name="Du C."/>
            <person name="Cheng J."/>
            <person name="Dai P."/>
            <person name="Han X."/>
            <person name="Huang E."/>
            <person name="Gao Y."/>
            <person name="Liu J."/>
            <person name="Shao H."/>
            <person name="Ye R."/>
            <person name="Li L."/>
            <person name="Wei W."/>
            <person name="Wang X."/>
            <person name="Wang C."/>
            <person name="Yang T."/>
            <person name="Huo Q."/>
            <person name="Li W."/>
            <person name="Guo W."/>
            <person name="Chen H."/>
            <person name="Zhou L."/>
            <person name="Ni X."/>
            <person name="Tian J."/>
            <person name="Zhou Y."/>
            <person name="Sheng Y."/>
            <person name="Liu T."/>
            <person name="Pan Y."/>
            <person name="Xia L."/>
            <person name="Li J."/>
            <person name="Zhao F."/>
            <person name="Cao W."/>
        </authorList>
    </citation>
    <scope>NUCLEOTIDE SEQUENCE</scope>
    <source>
        <strain evidence="1">Hyas-2018</strain>
    </source>
</reference>
<evidence type="ECO:0000313" key="1">
    <source>
        <dbReference type="EMBL" id="KAH6937173.1"/>
    </source>
</evidence>
<accession>A0ACB7STP1</accession>
<evidence type="ECO:0000313" key="2">
    <source>
        <dbReference type="Proteomes" id="UP000821845"/>
    </source>
</evidence>
<dbReference type="EMBL" id="CM023483">
    <property type="protein sequence ID" value="KAH6937173.1"/>
    <property type="molecule type" value="Genomic_DNA"/>
</dbReference>
<protein>
    <submittedName>
        <fullName evidence="1">Uncharacterized protein</fullName>
    </submittedName>
</protein>
<comment type="caution">
    <text evidence="1">The sequence shown here is derived from an EMBL/GenBank/DDBJ whole genome shotgun (WGS) entry which is preliminary data.</text>
</comment>
<gene>
    <name evidence="1" type="ORF">HPB50_025819</name>
</gene>
<dbReference type="Proteomes" id="UP000821845">
    <property type="component" value="Chromosome 3"/>
</dbReference>